<dbReference type="Proteomes" id="UP000031196">
    <property type="component" value="Unassembled WGS sequence"/>
</dbReference>
<feature type="signal peptide" evidence="1">
    <location>
        <begin position="1"/>
        <end position="33"/>
    </location>
</feature>
<accession>A0A0B4D7T6</accession>
<proteinExistence type="predicted"/>
<evidence type="ECO:0000313" key="2">
    <source>
        <dbReference type="EMBL" id="KIC69429.1"/>
    </source>
</evidence>
<gene>
    <name evidence="2" type="ORF">RM50_01730</name>
</gene>
<evidence type="ECO:0000313" key="3">
    <source>
        <dbReference type="Proteomes" id="UP000031196"/>
    </source>
</evidence>
<keyword evidence="1" id="KW-0732">Signal</keyword>
<dbReference type="AlphaFoldDB" id="A0A0B4D7T6"/>
<dbReference type="RefSeq" id="WP_043449283.1">
    <property type="nucleotide sequence ID" value="NZ_JWTB01000004.1"/>
</dbReference>
<dbReference type="EMBL" id="JWTB01000004">
    <property type="protein sequence ID" value="KIC69429.1"/>
    <property type="molecule type" value="Genomic_DNA"/>
</dbReference>
<name>A0A0B4D7T6_PSEPS</name>
<feature type="chain" id="PRO_5002086464" description="Ribosomally synthesized peptide with SipW-like signal peptide" evidence="1">
    <location>
        <begin position="34"/>
        <end position="167"/>
    </location>
</feature>
<organism evidence="2 3">
    <name type="scientific">Pseudarthrobacter phenanthrenivorans</name>
    <name type="common">Arthrobacter phenanthrenivorans</name>
    <dbReference type="NCBI Taxonomy" id="361575"/>
    <lineage>
        <taxon>Bacteria</taxon>
        <taxon>Bacillati</taxon>
        <taxon>Actinomycetota</taxon>
        <taxon>Actinomycetes</taxon>
        <taxon>Micrococcales</taxon>
        <taxon>Micrococcaceae</taxon>
        <taxon>Pseudarthrobacter</taxon>
    </lineage>
</organism>
<evidence type="ECO:0008006" key="4">
    <source>
        <dbReference type="Google" id="ProtNLM"/>
    </source>
</evidence>
<sequence length="167" mass="16156">MTASTRTAKAGKSLKAAALAGILLAAGAGTAYAYWAAAGAGAGTAAAGTMQAVTVDALVAGDSPRTALVPGGTADVVLRLTNPNPYSVQVYSVTANGPATADTAHSGCTTTGVSFTGPAAPLSPATFIPANSSTLLTLPGSAAMDTTSLAACQGATFRLPVTAEVRK</sequence>
<reference evidence="2 3" key="1">
    <citation type="submission" date="2014-12" db="EMBL/GenBank/DDBJ databases">
        <title>Genome sequencing of Arthrobacter phenanthrenivorans SWC37.</title>
        <authorList>
            <person name="Tan P.W."/>
            <person name="Chan K.-G."/>
        </authorList>
    </citation>
    <scope>NUCLEOTIDE SEQUENCE [LARGE SCALE GENOMIC DNA]</scope>
    <source>
        <strain evidence="2 3">SWC37</strain>
    </source>
</reference>
<dbReference type="OrthoDB" id="3637162at2"/>
<comment type="caution">
    <text evidence="2">The sequence shown here is derived from an EMBL/GenBank/DDBJ whole genome shotgun (WGS) entry which is preliminary data.</text>
</comment>
<protein>
    <recommendedName>
        <fullName evidence="4">Ribosomally synthesized peptide with SipW-like signal peptide</fullName>
    </recommendedName>
</protein>
<evidence type="ECO:0000256" key="1">
    <source>
        <dbReference type="SAM" id="SignalP"/>
    </source>
</evidence>